<dbReference type="InterPro" id="IPR002698">
    <property type="entry name" value="FTHF_cligase"/>
</dbReference>
<keyword evidence="6" id="KW-0436">Ligase</keyword>
<evidence type="ECO:0000313" key="6">
    <source>
        <dbReference type="EMBL" id="NBR93499.1"/>
    </source>
</evidence>
<evidence type="ECO:0000256" key="2">
    <source>
        <dbReference type="ARBA" id="ARBA00022741"/>
    </source>
</evidence>
<dbReference type="PANTHER" id="PTHR23407:SF1">
    <property type="entry name" value="5-FORMYLTETRAHYDROFOLATE CYCLO-LIGASE"/>
    <property type="match status" value="1"/>
</dbReference>
<dbReference type="GO" id="GO:0046872">
    <property type="term" value="F:metal ion binding"/>
    <property type="evidence" value="ECO:0007669"/>
    <property type="project" value="UniProtKB-KW"/>
</dbReference>
<comment type="catalytic activity">
    <reaction evidence="5">
        <text>(6S)-5-formyl-5,6,7,8-tetrahydrofolate + ATP = (6R)-5,10-methenyltetrahydrofolate + ADP + phosphate</text>
        <dbReference type="Rhea" id="RHEA:10488"/>
        <dbReference type="ChEBI" id="CHEBI:30616"/>
        <dbReference type="ChEBI" id="CHEBI:43474"/>
        <dbReference type="ChEBI" id="CHEBI:57455"/>
        <dbReference type="ChEBI" id="CHEBI:57457"/>
        <dbReference type="ChEBI" id="CHEBI:456216"/>
        <dbReference type="EC" id="6.3.3.2"/>
    </reaction>
</comment>
<dbReference type="Proteomes" id="UP000740727">
    <property type="component" value="Unassembled WGS sequence"/>
</dbReference>
<evidence type="ECO:0000313" key="7">
    <source>
        <dbReference type="Proteomes" id="UP000740727"/>
    </source>
</evidence>
<evidence type="ECO:0000256" key="1">
    <source>
        <dbReference type="ARBA" id="ARBA00010638"/>
    </source>
</evidence>
<dbReference type="NCBIfam" id="TIGR02727">
    <property type="entry name" value="MTHFS_bact"/>
    <property type="match status" value="1"/>
</dbReference>
<evidence type="ECO:0000256" key="4">
    <source>
        <dbReference type="PIRSR" id="PIRSR006806-1"/>
    </source>
</evidence>
<dbReference type="Gene3D" id="3.40.50.10420">
    <property type="entry name" value="NagB/RpiA/CoA transferase-like"/>
    <property type="match status" value="1"/>
</dbReference>
<keyword evidence="3 5" id="KW-0067">ATP-binding</keyword>
<proteinExistence type="inferred from homology"/>
<sequence>MTACLIPICPCFSIVVTPYAVRMESKEEARGRFRKLRVRAQSPDRTAPGRALLQIAEVVNAKLIASFQSYGDEPDTFALHEHLLSAGKRIFLPRMNSDKTLTWLEHGSEVPASDLTSIDVVIVPALAIDSRGVRLGQGGGSFDRALAQLSGWKIALIDSVCLSSEDLPEDKHDIRVNAVATELGITRFI</sequence>
<feature type="binding site" evidence="4">
    <location>
        <position position="73"/>
    </location>
    <ligand>
        <name>substrate</name>
    </ligand>
</feature>
<dbReference type="AlphaFoldDB" id="A0A965GCM4"/>
<keyword evidence="2 5" id="KW-0547">Nucleotide-binding</keyword>
<evidence type="ECO:0000256" key="3">
    <source>
        <dbReference type="ARBA" id="ARBA00022840"/>
    </source>
</evidence>
<accession>A0A965GCM4</accession>
<comment type="similarity">
    <text evidence="1 5">Belongs to the 5-formyltetrahydrofolate cyclo-ligase family.</text>
</comment>
<dbReference type="GO" id="GO:0035999">
    <property type="term" value="P:tetrahydrofolate interconversion"/>
    <property type="evidence" value="ECO:0007669"/>
    <property type="project" value="TreeGrafter"/>
</dbReference>
<dbReference type="GO" id="GO:0009396">
    <property type="term" value="P:folic acid-containing compound biosynthetic process"/>
    <property type="evidence" value="ECO:0007669"/>
    <property type="project" value="TreeGrafter"/>
</dbReference>
<dbReference type="GO" id="GO:0005524">
    <property type="term" value="F:ATP binding"/>
    <property type="evidence" value="ECO:0007669"/>
    <property type="project" value="UniProtKB-KW"/>
</dbReference>
<evidence type="ECO:0000256" key="5">
    <source>
        <dbReference type="RuleBase" id="RU361279"/>
    </source>
</evidence>
<organism evidence="6 7">
    <name type="scientific">Candidatus Fonsibacter lacus</name>
    <dbReference type="NCBI Taxonomy" id="2576439"/>
    <lineage>
        <taxon>Bacteria</taxon>
        <taxon>Pseudomonadati</taxon>
        <taxon>Pseudomonadota</taxon>
        <taxon>Alphaproteobacteria</taxon>
        <taxon>Candidatus Pelagibacterales</taxon>
        <taxon>Candidatus Pelagibacterales incertae sedis</taxon>
        <taxon>Candidatus Fonsibacter</taxon>
    </lineage>
</organism>
<dbReference type="InterPro" id="IPR037171">
    <property type="entry name" value="NagB/RpiA_transferase-like"/>
</dbReference>
<comment type="cofactor">
    <cofactor evidence="5">
        <name>Mg(2+)</name>
        <dbReference type="ChEBI" id="CHEBI:18420"/>
    </cofactor>
</comment>
<dbReference type="InterPro" id="IPR024185">
    <property type="entry name" value="FTHF_cligase-like_sf"/>
</dbReference>
<dbReference type="SUPFAM" id="SSF100950">
    <property type="entry name" value="NagB/RpiA/CoA transferase-like"/>
    <property type="match status" value="1"/>
</dbReference>
<protein>
    <recommendedName>
        <fullName evidence="5">5-formyltetrahydrofolate cyclo-ligase</fullName>
        <ecNumber evidence="5">6.3.3.2</ecNumber>
    </recommendedName>
</protein>
<reference evidence="6" key="1">
    <citation type="submission" date="2018-10" db="EMBL/GenBank/DDBJ databases">
        <title>Iterative Subtractive Binning of Freshwater Chronoseries Metagenomes Recovers Nearly Complete Genomes from over Four Hundred Novel Species.</title>
        <authorList>
            <person name="Rodriguez-R L.M."/>
            <person name="Tsementzi D."/>
            <person name="Luo C."/>
            <person name="Konstantinidis K.T."/>
        </authorList>
    </citation>
    <scope>NUCLEOTIDE SEQUENCE</scope>
    <source>
        <strain evidence="6">WB5_2A_028</strain>
    </source>
</reference>
<dbReference type="PANTHER" id="PTHR23407">
    <property type="entry name" value="ATPASE INHIBITOR/5-FORMYLTETRAHYDROFOLATE CYCLO-LIGASE"/>
    <property type="match status" value="1"/>
</dbReference>
<keyword evidence="5" id="KW-0479">Metal-binding</keyword>
<dbReference type="Pfam" id="PF01812">
    <property type="entry name" value="5-FTHF_cyc-lig"/>
    <property type="match status" value="1"/>
</dbReference>
<name>A0A965GCM4_9PROT</name>
<comment type="caution">
    <text evidence="6">The sequence shown here is derived from an EMBL/GenBank/DDBJ whole genome shotgun (WGS) entry which is preliminary data.</text>
</comment>
<gene>
    <name evidence="6" type="ORF">EBT44_01350</name>
</gene>
<dbReference type="EC" id="6.3.3.2" evidence="5"/>
<dbReference type="EMBL" id="RFXN01000008">
    <property type="protein sequence ID" value="NBR93499.1"/>
    <property type="molecule type" value="Genomic_DNA"/>
</dbReference>
<dbReference type="PIRSF" id="PIRSF006806">
    <property type="entry name" value="FTHF_cligase"/>
    <property type="match status" value="1"/>
</dbReference>
<dbReference type="GO" id="GO:0030272">
    <property type="term" value="F:5-formyltetrahydrofolate cyclo-ligase activity"/>
    <property type="evidence" value="ECO:0007669"/>
    <property type="project" value="UniProtKB-EC"/>
</dbReference>
<keyword evidence="5" id="KW-0460">Magnesium</keyword>